<dbReference type="CDD" id="cd02440">
    <property type="entry name" value="AdoMet_MTases"/>
    <property type="match status" value="1"/>
</dbReference>
<dbReference type="PANTHER" id="PTHR43542:SF1">
    <property type="entry name" value="METHYLTRANSFERASE"/>
    <property type="match status" value="1"/>
</dbReference>
<dbReference type="InterPro" id="IPR029063">
    <property type="entry name" value="SAM-dependent_MTases_sf"/>
</dbReference>
<proteinExistence type="predicted"/>
<dbReference type="Gene3D" id="3.40.50.150">
    <property type="entry name" value="Vaccinia Virus protein VP39"/>
    <property type="match status" value="1"/>
</dbReference>
<dbReference type="Pfam" id="PF03602">
    <property type="entry name" value="Cons_hypoth95"/>
    <property type="match status" value="1"/>
</dbReference>
<dbReference type="KEGG" id="amij:EQM06_05935"/>
<keyword evidence="2 3" id="KW-0808">Transferase</keyword>
<evidence type="ECO:0000256" key="2">
    <source>
        <dbReference type="ARBA" id="ARBA00022679"/>
    </source>
</evidence>
<dbReference type="PIRSF" id="PIRSF004553">
    <property type="entry name" value="CHP00095"/>
    <property type="match status" value="1"/>
</dbReference>
<dbReference type="OrthoDB" id="9803017at2"/>
<dbReference type="GO" id="GO:0003676">
    <property type="term" value="F:nucleic acid binding"/>
    <property type="evidence" value="ECO:0007669"/>
    <property type="project" value="InterPro"/>
</dbReference>
<dbReference type="GO" id="GO:0052913">
    <property type="term" value="F:16S rRNA (guanine(966)-N(2))-methyltransferase activity"/>
    <property type="evidence" value="ECO:0007669"/>
    <property type="project" value="UniProtKB-EC"/>
</dbReference>
<evidence type="ECO:0000313" key="3">
    <source>
        <dbReference type="EMBL" id="QAT42808.1"/>
    </source>
</evidence>
<dbReference type="PROSITE" id="PS00092">
    <property type="entry name" value="N6_MTASE"/>
    <property type="match status" value="1"/>
</dbReference>
<dbReference type="NCBIfam" id="TIGR00095">
    <property type="entry name" value="16S rRNA (guanine(966)-N(2))-methyltransferase RsmD"/>
    <property type="match status" value="1"/>
</dbReference>
<protein>
    <submittedName>
        <fullName evidence="3">16S rRNA (Guanine(966)-N(2))-methyltransferase RsmD</fullName>
        <ecNumber evidence="3">2.1.1.171</ecNumber>
    </submittedName>
</protein>
<dbReference type="RefSeq" id="WP_128745457.1">
    <property type="nucleotide sequence ID" value="NZ_CP035281.1"/>
</dbReference>
<sequence length="178" mass="19894">MRIIAGDLKGRRLASPKDERVRPTSDKVKEAVFSMIFDSCYDKTVIDLFAGTGNLGIEAISRGARHCYFGDKSKESLALIRENVNACGVQDKSTIIAGDYELVLKRVPQKAQVIFLDPPYRDGLMISCMELIRDLDLLAEGGYIVAEHSFLEKLPENIGSYQRIKEKRYGKIAVSIYG</sequence>
<keyword evidence="1 3" id="KW-0489">Methyltransferase</keyword>
<dbReference type="EMBL" id="CP035281">
    <property type="protein sequence ID" value="QAT42808.1"/>
    <property type="molecule type" value="Genomic_DNA"/>
</dbReference>
<dbReference type="InterPro" id="IPR002052">
    <property type="entry name" value="DNA_methylase_N6_adenine_CS"/>
</dbReference>
<dbReference type="AlphaFoldDB" id="A0A410PV76"/>
<name>A0A410PV76_9FIRM</name>
<reference evidence="3 4" key="1">
    <citation type="submission" date="2019-01" db="EMBL/GenBank/DDBJ databases">
        <title>Draft genomes of a novel of Aminipila strains.</title>
        <authorList>
            <person name="Ma S."/>
        </authorList>
    </citation>
    <scope>NUCLEOTIDE SEQUENCE [LARGE SCALE GENOMIC DNA]</scope>
    <source>
        <strain evidence="4">JN-39</strain>
    </source>
</reference>
<dbReference type="Proteomes" id="UP000287601">
    <property type="component" value="Chromosome"/>
</dbReference>
<evidence type="ECO:0000256" key="1">
    <source>
        <dbReference type="ARBA" id="ARBA00022603"/>
    </source>
</evidence>
<evidence type="ECO:0000313" key="4">
    <source>
        <dbReference type="Proteomes" id="UP000287601"/>
    </source>
</evidence>
<accession>A0A410PV76</accession>
<gene>
    <name evidence="3" type="primary">rsmD</name>
    <name evidence="3" type="ORF">EQM06_05935</name>
</gene>
<dbReference type="EC" id="2.1.1.171" evidence="3"/>
<organism evidence="3 4">
    <name type="scientific">Aminipila luticellarii</name>
    <dbReference type="NCBI Taxonomy" id="2507160"/>
    <lineage>
        <taxon>Bacteria</taxon>
        <taxon>Bacillati</taxon>
        <taxon>Bacillota</taxon>
        <taxon>Clostridia</taxon>
        <taxon>Peptostreptococcales</taxon>
        <taxon>Anaerovoracaceae</taxon>
        <taxon>Aminipila</taxon>
    </lineage>
</organism>
<dbReference type="InterPro" id="IPR004398">
    <property type="entry name" value="RNA_MeTrfase_RsmD"/>
</dbReference>
<dbReference type="SUPFAM" id="SSF53335">
    <property type="entry name" value="S-adenosyl-L-methionine-dependent methyltransferases"/>
    <property type="match status" value="1"/>
</dbReference>
<dbReference type="PANTHER" id="PTHR43542">
    <property type="entry name" value="METHYLTRANSFERASE"/>
    <property type="match status" value="1"/>
</dbReference>
<keyword evidence="4" id="KW-1185">Reference proteome</keyword>